<name>A0ABP1Q1E0_9HEXA</name>
<evidence type="ECO:0000313" key="12">
    <source>
        <dbReference type="Proteomes" id="UP001642540"/>
    </source>
</evidence>
<sequence length="387" mass="44171">MLTSLFKSTTFTRNVVLTLKTVQLSILCLVILFFRLTQATWWLLGVDHNYQPMNDMGSPTDSNDSIHECHKFQFLNDIQKDKCRNDKMIRTLKSGAKLGIEECQYQLQSHRWNCSVIHEADNVFGKVLTIQSRENAYVHAVSAASLAYQVTKACARGELHNCSCDGKVRTRSTKGKWQWGGCSEDVKYGADFSREFADSVEDQLTPDGLMNLHNNEAGRRLLKNSMSLSCKCHGVSGSCTMKVCWRVLTPFRDIGDKIKEKFEGAFRVKPVRRSENKPLSHNNEKAPKLRLKPMMKEMKKPTKKDLVYIEESPTYCDRNETFHVLGTKGRVCNKTSDGPDGCKLLCCGRGYQTLVREGVDKCNCQFVWCCRVQCEKCPYKRDEHICN</sequence>
<evidence type="ECO:0000256" key="2">
    <source>
        <dbReference type="ARBA" id="ARBA00005683"/>
    </source>
</evidence>
<comment type="similarity">
    <text evidence="2 9">Belongs to the Wnt family.</text>
</comment>
<dbReference type="InterPro" id="IPR043158">
    <property type="entry name" value="Wnt_C"/>
</dbReference>
<evidence type="ECO:0000256" key="1">
    <source>
        <dbReference type="ARBA" id="ARBA00004498"/>
    </source>
</evidence>
<comment type="subcellular location">
    <subcellularLocation>
        <location evidence="1 9">Secreted</location>
        <location evidence="1 9">Extracellular space</location>
        <location evidence="1 9">Extracellular matrix</location>
    </subcellularLocation>
</comment>
<dbReference type="PRINTS" id="PR01349">
    <property type="entry name" value="WNTPROTEIN"/>
</dbReference>
<dbReference type="Proteomes" id="UP001642540">
    <property type="component" value="Unassembled WGS sequence"/>
</dbReference>
<keyword evidence="10" id="KW-0472">Membrane</keyword>
<protein>
    <recommendedName>
        <fullName evidence="9">Protein Wnt</fullName>
    </recommendedName>
</protein>
<dbReference type="PROSITE" id="PS00246">
    <property type="entry name" value="WNT1"/>
    <property type="match status" value="1"/>
</dbReference>
<evidence type="ECO:0000256" key="9">
    <source>
        <dbReference type="RuleBase" id="RU003500"/>
    </source>
</evidence>
<dbReference type="Pfam" id="PF00110">
    <property type="entry name" value="wnt"/>
    <property type="match status" value="1"/>
</dbReference>
<dbReference type="SMART" id="SM00097">
    <property type="entry name" value="WNT1"/>
    <property type="match status" value="1"/>
</dbReference>
<organism evidence="11 12">
    <name type="scientific">Orchesella dallaii</name>
    <dbReference type="NCBI Taxonomy" id="48710"/>
    <lineage>
        <taxon>Eukaryota</taxon>
        <taxon>Metazoa</taxon>
        <taxon>Ecdysozoa</taxon>
        <taxon>Arthropoda</taxon>
        <taxon>Hexapoda</taxon>
        <taxon>Collembola</taxon>
        <taxon>Entomobryomorpha</taxon>
        <taxon>Entomobryoidea</taxon>
        <taxon>Orchesellidae</taxon>
        <taxon>Orchesellinae</taxon>
        <taxon>Orchesella</taxon>
    </lineage>
</organism>
<dbReference type="PANTHER" id="PTHR12027:SF99">
    <property type="entry name" value="PROTEIN WNT"/>
    <property type="match status" value="1"/>
</dbReference>
<evidence type="ECO:0000256" key="4">
    <source>
        <dbReference type="ARBA" id="ARBA00022525"/>
    </source>
</evidence>
<comment type="function">
    <text evidence="9">Ligand for members of the frizzled family of seven transmembrane receptors.</text>
</comment>
<dbReference type="InterPro" id="IPR009143">
    <property type="entry name" value="Wnt6"/>
</dbReference>
<evidence type="ECO:0000256" key="3">
    <source>
        <dbReference type="ARBA" id="ARBA00022473"/>
    </source>
</evidence>
<evidence type="ECO:0000256" key="10">
    <source>
        <dbReference type="SAM" id="Phobius"/>
    </source>
</evidence>
<keyword evidence="4" id="KW-0964">Secreted</keyword>
<dbReference type="InterPro" id="IPR005817">
    <property type="entry name" value="Wnt"/>
</dbReference>
<keyword evidence="10" id="KW-0812">Transmembrane</keyword>
<keyword evidence="7" id="KW-1015">Disulfide bond</keyword>
<evidence type="ECO:0000256" key="7">
    <source>
        <dbReference type="ARBA" id="ARBA00023157"/>
    </source>
</evidence>
<keyword evidence="5" id="KW-0272">Extracellular matrix</keyword>
<proteinExistence type="inferred from homology"/>
<keyword evidence="6 9" id="KW-0879">Wnt signaling pathway</keyword>
<reference evidence="11 12" key="1">
    <citation type="submission" date="2024-08" db="EMBL/GenBank/DDBJ databases">
        <authorList>
            <person name="Cucini C."/>
            <person name="Frati F."/>
        </authorList>
    </citation>
    <scope>NUCLEOTIDE SEQUENCE [LARGE SCALE GENOMIC DNA]</scope>
</reference>
<keyword evidence="8" id="KW-0449">Lipoprotein</keyword>
<dbReference type="Gene3D" id="3.30.2460.20">
    <property type="match status" value="1"/>
</dbReference>
<evidence type="ECO:0000256" key="6">
    <source>
        <dbReference type="ARBA" id="ARBA00022687"/>
    </source>
</evidence>
<keyword evidence="3 9" id="KW-0217">Developmental protein</keyword>
<accession>A0ABP1Q1E0</accession>
<keyword evidence="12" id="KW-1185">Reference proteome</keyword>
<evidence type="ECO:0000313" key="11">
    <source>
        <dbReference type="EMBL" id="CAL8083655.1"/>
    </source>
</evidence>
<dbReference type="PANTHER" id="PTHR12027">
    <property type="entry name" value="WNT RELATED"/>
    <property type="match status" value="1"/>
</dbReference>
<feature type="transmembrane region" description="Helical" evidence="10">
    <location>
        <begin position="21"/>
        <end position="44"/>
    </location>
</feature>
<dbReference type="InterPro" id="IPR018161">
    <property type="entry name" value="Wnt_CS"/>
</dbReference>
<gene>
    <name evidence="11" type="ORF">ODALV1_LOCUS5559</name>
</gene>
<evidence type="ECO:0000256" key="5">
    <source>
        <dbReference type="ARBA" id="ARBA00022530"/>
    </source>
</evidence>
<dbReference type="CDD" id="cd19338">
    <property type="entry name" value="Wnt_Wnt6"/>
    <property type="match status" value="1"/>
</dbReference>
<comment type="caution">
    <text evidence="11">The sequence shown here is derived from an EMBL/GenBank/DDBJ whole genome shotgun (WGS) entry which is preliminary data.</text>
</comment>
<keyword evidence="10" id="KW-1133">Transmembrane helix</keyword>
<evidence type="ECO:0000256" key="8">
    <source>
        <dbReference type="ARBA" id="ARBA00023288"/>
    </source>
</evidence>
<dbReference type="EMBL" id="CAXLJM020000016">
    <property type="protein sequence ID" value="CAL8083655.1"/>
    <property type="molecule type" value="Genomic_DNA"/>
</dbReference>